<keyword evidence="6 10" id="KW-0378">Hydrolase</keyword>
<dbReference type="AlphaFoldDB" id="A0A098YTF7"/>
<keyword evidence="11" id="KW-0732">Signal</keyword>
<dbReference type="Pfam" id="PF02837">
    <property type="entry name" value="Glyco_hydro_2_N"/>
    <property type="match status" value="1"/>
</dbReference>
<evidence type="ECO:0000256" key="2">
    <source>
        <dbReference type="ARBA" id="ARBA00001913"/>
    </source>
</evidence>
<comment type="caution">
    <text evidence="13">The sequence shown here is derived from an EMBL/GenBank/DDBJ whole genome shotgun (WGS) entry which is preliminary data.</text>
</comment>
<dbReference type="InterPro" id="IPR050347">
    <property type="entry name" value="Bact_Beta-galactosidase"/>
</dbReference>
<evidence type="ECO:0000256" key="7">
    <source>
        <dbReference type="ARBA" id="ARBA00022837"/>
    </source>
</evidence>
<dbReference type="SUPFAM" id="SSF51445">
    <property type="entry name" value="(Trans)glycosidases"/>
    <property type="match status" value="1"/>
</dbReference>
<evidence type="ECO:0000256" key="3">
    <source>
        <dbReference type="ARBA" id="ARBA00007401"/>
    </source>
</evidence>
<evidence type="ECO:0000256" key="8">
    <source>
        <dbReference type="ARBA" id="ARBA00023295"/>
    </source>
</evidence>
<dbReference type="FunFam" id="3.20.20.80:FF:000121">
    <property type="entry name" value="Beta-galactosidase"/>
    <property type="match status" value="1"/>
</dbReference>
<organism evidence="13 14">
    <name type="scientific">Hoylesella timonensis S9-PR14</name>
    <dbReference type="NCBI Taxonomy" id="1401062"/>
    <lineage>
        <taxon>Bacteria</taxon>
        <taxon>Pseudomonadati</taxon>
        <taxon>Bacteroidota</taxon>
        <taxon>Bacteroidia</taxon>
        <taxon>Bacteroidales</taxon>
        <taxon>Prevotellaceae</taxon>
        <taxon>Hoylesella</taxon>
    </lineage>
</organism>
<evidence type="ECO:0000256" key="5">
    <source>
        <dbReference type="ARBA" id="ARBA00012756"/>
    </source>
</evidence>
<dbReference type="SMART" id="SM01038">
    <property type="entry name" value="Bgal_small_N"/>
    <property type="match status" value="1"/>
</dbReference>
<dbReference type="Pfam" id="PF00703">
    <property type="entry name" value="Glyco_hydro_2"/>
    <property type="match status" value="1"/>
</dbReference>
<dbReference type="GO" id="GO:0030246">
    <property type="term" value="F:carbohydrate binding"/>
    <property type="evidence" value="ECO:0007669"/>
    <property type="project" value="InterPro"/>
</dbReference>
<dbReference type="Pfam" id="PF16353">
    <property type="entry name" value="LacZ_4"/>
    <property type="match status" value="1"/>
</dbReference>
<dbReference type="GO" id="GO:0005990">
    <property type="term" value="P:lactose catabolic process"/>
    <property type="evidence" value="ECO:0007669"/>
    <property type="project" value="TreeGrafter"/>
</dbReference>
<dbReference type="SUPFAM" id="SSF49785">
    <property type="entry name" value="Galactose-binding domain-like"/>
    <property type="match status" value="1"/>
</dbReference>
<dbReference type="InterPro" id="IPR032312">
    <property type="entry name" value="LacZ_4"/>
</dbReference>
<feature type="domain" description="Beta galactosidase small chain/" evidence="12">
    <location>
        <begin position="771"/>
        <end position="1052"/>
    </location>
</feature>
<dbReference type="RefSeq" id="WP_036926398.1">
    <property type="nucleotide sequence ID" value="NZ_JRPQ01000065.1"/>
</dbReference>
<dbReference type="InterPro" id="IPR006103">
    <property type="entry name" value="Glyco_hydro_2_cat"/>
</dbReference>
<dbReference type="Gene3D" id="2.60.120.260">
    <property type="entry name" value="Galactose-binding domain-like"/>
    <property type="match status" value="1"/>
</dbReference>
<accession>A0A098YTF7</accession>
<dbReference type="Proteomes" id="UP000029723">
    <property type="component" value="Unassembled WGS sequence"/>
</dbReference>
<dbReference type="SUPFAM" id="SSF74650">
    <property type="entry name" value="Galactose mutarotase-like"/>
    <property type="match status" value="1"/>
</dbReference>
<dbReference type="InterPro" id="IPR004199">
    <property type="entry name" value="B-gal_small/dom_5"/>
</dbReference>
<comment type="subunit">
    <text evidence="4">Monomer.</text>
</comment>
<protein>
    <recommendedName>
        <fullName evidence="5 10">Beta-galactosidase</fullName>
        <ecNumber evidence="5 10">3.2.1.23</ecNumber>
    </recommendedName>
    <alternativeName>
        <fullName evidence="9 10">Lactase</fullName>
    </alternativeName>
</protein>
<gene>
    <name evidence="13" type="ORF">HMPREF9304_03440</name>
</gene>
<dbReference type="PROSITE" id="PS00719">
    <property type="entry name" value="GLYCOSYL_HYDROL_F2_1"/>
    <property type="match status" value="1"/>
</dbReference>
<feature type="chain" id="PRO_5001942809" description="Beta-galactosidase" evidence="11">
    <location>
        <begin position="21"/>
        <end position="1056"/>
    </location>
</feature>
<evidence type="ECO:0000313" key="14">
    <source>
        <dbReference type="Proteomes" id="UP000029723"/>
    </source>
</evidence>
<feature type="signal peptide" evidence="11">
    <location>
        <begin position="1"/>
        <end position="20"/>
    </location>
</feature>
<dbReference type="Pfam" id="PF02929">
    <property type="entry name" value="Bgal_small_N"/>
    <property type="match status" value="1"/>
</dbReference>
<dbReference type="InterPro" id="IPR008979">
    <property type="entry name" value="Galactose-bd-like_sf"/>
</dbReference>
<dbReference type="Gene3D" id="2.60.40.10">
    <property type="entry name" value="Immunoglobulins"/>
    <property type="match status" value="2"/>
</dbReference>
<dbReference type="InterPro" id="IPR013783">
    <property type="entry name" value="Ig-like_fold"/>
</dbReference>
<evidence type="ECO:0000259" key="12">
    <source>
        <dbReference type="SMART" id="SM01038"/>
    </source>
</evidence>
<evidence type="ECO:0000313" key="13">
    <source>
        <dbReference type="EMBL" id="KGI22587.1"/>
    </source>
</evidence>
<dbReference type="OrthoDB" id="9801077at2"/>
<dbReference type="InterPro" id="IPR011013">
    <property type="entry name" value="Gal_mutarotase_sf_dom"/>
</dbReference>
<dbReference type="InterPro" id="IPR006101">
    <property type="entry name" value="Glyco_hydro_2"/>
</dbReference>
<dbReference type="InterPro" id="IPR006104">
    <property type="entry name" value="Glyco_hydro_2_N"/>
</dbReference>
<comment type="similarity">
    <text evidence="3 10">Belongs to the glycosyl hydrolase 2 family.</text>
</comment>
<dbReference type="InterPro" id="IPR014718">
    <property type="entry name" value="GH-type_carb-bd"/>
</dbReference>
<dbReference type="InterPro" id="IPR023230">
    <property type="entry name" value="Glyco_hydro_2_CS"/>
</dbReference>
<dbReference type="Gene3D" id="3.20.20.80">
    <property type="entry name" value="Glycosidases"/>
    <property type="match status" value="1"/>
</dbReference>
<keyword evidence="7" id="KW-0106">Calcium</keyword>
<dbReference type="GO" id="GO:0009341">
    <property type="term" value="C:beta-galactosidase complex"/>
    <property type="evidence" value="ECO:0007669"/>
    <property type="project" value="InterPro"/>
</dbReference>
<dbReference type="PRINTS" id="PR00132">
    <property type="entry name" value="GLHYDRLASE2"/>
</dbReference>
<evidence type="ECO:0000256" key="1">
    <source>
        <dbReference type="ARBA" id="ARBA00001412"/>
    </source>
</evidence>
<evidence type="ECO:0000256" key="10">
    <source>
        <dbReference type="RuleBase" id="RU361154"/>
    </source>
</evidence>
<dbReference type="PANTHER" id="PTHR46323:SF2">
    <property type="entry name" value="BETA-GALACTOSIDASE"/>
    <property type="match status" value="1"/>
</dbReference>
<evidence type="ECO:0000256" key="4">
    <source>
        <dbReference type="ARBA" id="ARBA00011245"/>
    </source>
</evidence>
<dbReference type="EC" id="3.2.1.23" evidence="5 10"/>
<dbReference type="GO" id="GO:0004565">
    <property type="term" value="F:beta-galactosidase activity"/>
    <property type="evidence" value="ECO:0007669"/>
    <property type="project" value="UniProtKB-EC"/>
</dbReference>
<dbReference type="InterPro" id="IPR036156">
    <property type="entry name" value="Beta-gal/glucu_dom_sf"/>
</dbReference>
<dbReference type="InterPro" id="IPR017853">
    <property type="entry name" value="GH"/>
</dbReference>
<evidence type="ECO:0000256" key="6">
    <source>
        <dbReference type="ARBA" id="ARBA00022801"/>
    </source>
</evidence>
<proteinExistence type="inferred from homology"/>
<reference evidence="13 14" key="1">
    <citation type="submission" date="2014-07" db="EMBL/GenBank/DDBJ databases">
        <authorList>
            <person name="McCorrison J."/>
            <person name="Sanka R."/>
            <person name="Torralba M."/>
            <person name="Gillis M."/>
            <person name="Haft D.H."/>
            <person name="Methe B."/>
            <person name="Sutton G."/>
            <person name="Nelson K.E."/>
        </authorList>
    </citation>
    <scope>NUCLEOTIDE SEQUENCE [LARGE SCALE GENOMIC DNA]</scope>
    <source>
        <strain evidence="13 14">S9-PR14</strain>
    </source>
</reference>
<evidence type="ECO:0000256" key="9">
    <source>
        <dbReference type="ARBA" id="ARBA00032230"/>
    </source>
</evidence>
<dbReference type="Pfam" id="PF02836">
    <property type="entry name" value="Glyco_hydro_2_C"/>
    <property type="match status" value="1"/>
</dbReference>
<keyword evidence="8 10" id="KW-0326">Glycosidase</keyword>
<comment type="cofactor">
    <cofactor evidence="2">
        <name>Ca(2+)</name>
        <dbReference type="ChEBI" id="CHEBI:29108"/>
    </cofactor>
</comment>
<dbReference type="InterPro" id="IPR006102">
    <property type="entry name" value="Ig-like_GH2"/>
</dbReference>
<comment type="catalytic activity">
    <reaction evidence="1 10">
        <text>Hydrolysis of terminal non-reducing beta-D-galactose residues in beta-D-galactosides.</text>
        <dbReference type="EC" id="3.2.1.23"/>
    </reaction>
</comment>
<dbReference type="Gene3D" id="2.70.98.10">
    <property type="match status" value="1"/>
</dbReference>
<sequence>MKKILLMAGCLSFLGFPASSHSFPIEEQRITTDTEWRDLQDNEVNRFKLHTNYFAYESVEKALSGDRKASENYLSLNGTWKFHYAETPDDRLHDFYLSNHDDSSWKSMPVPGLWELNGYGDPVYVNVGFAWRGHFKNNPPLVPIKDNHVGSYRRFINIPDNWMGRQVIAHFGSVTSNIYLYVNGKYVGYAEDSKVAAEFDITPFLKKGRNLIAFQVFRWCDGSYCEDQDFWRLSGVGRDCFLYARNKDVQVSNLKVNTDLQNDYKDGVLSVDLDVKGNPIVDFNLLDANGVSVSKQTVNFKGLQHGNVQFNIQNVKKWTAETPYLFTLLTTVKKGNKVVEVIPQRIGFKKVEIKNSQLLVNGQPIYIQGVNRHEMDPDGGYVVSRERMIQDIQIMKQFNINAVRTCHYPDDPQWYDLCDEYGLYVVAEANQESHGFHYGDDSPAKQPMFAKQILERNQHNVEMYYNHPSIIMWSMGNETVDGPNFTAAFNWIKSVDKSRPIHWERAGKGANTEVYCPMYRSQQVCEEYAKSTAPGDQKPLIQCEYNHAMGNSGGGLKEYWDLVRKYPKFQGGFVWDFVDQALRDKKRGIYAYGGDYNDYDPSDNNFNCNGLISPDRVPNPHMYELGYEYQNIWVQPIDLMQGKIQIKNEYFFRDLSNYALVWTVLANGKAVQSGTVNELQVQPQQSVEMVLPCHLAQITSLPENEDVQFNVDFVLKQPEPLMQKGQRVAYQQFPVKDYYVEKGTTSLPEMEPLVWYGKLKKISKKKDAQLTFASHQVTVAFDKQTGLLAQYMVNGTSYLGEGGTLKPCFWRAVTDNDMGAGLSTKYQVWRNPTLKLIDMKVKQLKGKDKKIQVVTSTYDMPEVKAQLIVDYAIYPSGEMRIEQKLQTTQGANVPNMLRFGMVMQLPYDMEQSEFFGRGPIENYADRKFSQRFGIYQQTADEQFYPYIRPQETGTKSDMRWWKQTNKRGMGLLVRSDKPFSASALHYTVEDLDDGVAKEQRHVQQVPKSLFTNLYINSEMAGVGGVDSWSAKAEALEAYRVVYGDKAFRFTLLPVGR</sequence>
<evidence type="ECO:0000256" key="11">
    <source>
        <dbReference type="SAM" id="SignalP"/>
    </source>
</evidence>
<dbReference type="PANTHER" id="PTHR46323">
    <property type="entry name" value="BETA-GALACTOSIDASE"/>
    <property type="match status" value="1"/>
</dbReference>
<name>A0A098YTF7_9BACT</name>
<dbReference type="SUPFAM" id="SSF49303">
    <property type="entry name" value="beta-Galactosidase/glucuronidase domain"/>
    <property type="match status" value="2"/>
</dbReference>
<dbReference type="EMBL" id="JRPQ01000065">
    <property type="protein sequence ID" value="KGI22587.1"/>
    <property type="molecule type" value="Genomic_DNA"/>
</dbReference>